<dbReference type="InterPro" id="IPR048273">
    <property type="entry name" value="Luciferase"/>
</dbReference>
<organism evidence="3 4">
    <name type="scientific">Penicillium daleae</name>
    <dbReference type="NCBI Taxonomy" id="63821"/>
    <lineage>
        <taxon>Eukaryota</taxon>
        <taxon>Fungi</taxon>
        <taxon>Dikarya</taxon>
        <taxon>Ascomycota</taxon>
        <taxon>Pezizomycotina</taxon>
        <taxon>Eurotiomycetes</taxon>
        <taxon>Eurotiomycetidae</taxon>
        <taxon>Eurotiales</taxon>
        <taxon>Aspergillaceae</taxon>
        <taxon>Penicillium</taxon>
    </lineage>
</organism>
<dbReference type="PANTHER" id="PTHR38695:SF1">
    <property type="entry name" value="AMINO ACID PERMEASE_ SLC12A DOMAIN-CONTAINING PROTEIN"/>
    <property type="match status" value="1"/>
</dbReference>
<protein>
    <recommendedName>
        <fullName evidence="2">Luciferase domain-containing protein</fullName>
    </recommendedName>
</protein>
<dbReference type="AlphaFoldDB" id="A0AAD6BQZ8"/>
<dbReference type="PANTHER" id="PTHR38695">
    <property type="entry name" value="AMINO ACID PERMEASE_ SLC12A DOMAIN-CONTAINING PROTEIN"/>
    <property type="match status" value="1"/>
</dbReference>
<dbReference type="Pfam" id="PF17648">
    <property type="entry name" value="Luciferase"/>
    <property type="match status" value="1"/>
</dbReference>
<keyword evidence="4" id="KW-1185">Reference proteome</keyword>
<keyword evidence="1" id="KW-0812">Transmembrane</keyword>
<reference evidence="3" key="1">
    <citation type="submission" date="2022-12" db="EMBL/GenBank/DDBJ databases">
        <authorList>
            <person name="Petersen C."/>
        </authorList>
    </citation>
    <scope>NUCLEOTIDE SEQUENCE</scope>
    <source>
        <strain evidence="3">IBT 16125</strain>
    </source>
</reference>
<keyword evidence="1" id="KW-1133">Transmembrane helix</keyword>
<sequence length="260" mass="28905">MWEDRFIRHILSFQQQFSFKNNRIPVSAAVGIATGSLVVGIWVVRDYQRWRSFGVGGSPPNSYGYSRSLLLGLVNKVTFYNTRDASSLSATNSPRLILDDELPTRQGPSVRILFPPLPHRQAPEQLSGNLQNKLHALIPALGLARPDLFEIRASQTEGGTTSALYARAENPKLNPVARKPFYTLDKEIAHIHPEDNSLHVWLSEADAKAVIEKGWGERFVVSLAPNGFVMVYAPRSEDELRTVECIVKGAAKWISGADDL</sequence>
<feature type="domain" description="Luciferase" evidence="2">
    <location>
        <begin position="186"/>
        <end position="248"/>
    </location>
</feature>
<evidence type="ECO:0000256" key="1">
    <source>
        <dbReference type="SAM" id="Phobius"/>
    </source>
</evidence>
<evidence type="ECO:0000313" key="4">
    <source>
        <dbReference type="Proteomes" id="UP001213681"/>
    </source>
</evidence>
<dbReference type="RefSeq" id="XP_056759388.1">
    <property type="nucleotide sequence ID" value="XM_056914634.1"/>
</dbReference>
<dbReference type="EMBL" id="JAPVEA010000009">
    <property type="protein sequence ID" value="KAJ5432096.1"/>
    <property type="molecule type" value="Genomic_DNA"/>
</dbReference>
<gene>
    <name evidence="3" type="ORF">N7458_011252</name>
</gene>
<dbReference type="Proteomes" id="UP001213681">
    <property type="component" value="Unassembled WGS sequence"/>
</dbReference>
<name>A0AAD6BQZ8_9EURO</name>
<dbReference type="GeneID" id="81604877"/>
<reference evidence="3" key="2">
    <citation type="journal article" date="2023" name="IMA Fungus">
        <title>Comparative genomic study of the Penicillium genus elucidates a diverse pangenome and 15 lateral gene transfer events.</title>
        <authorList>
            <person name="Petersen C."/>
            <person name="Sorensen T."/>
            <person name="Nielsen M.R."/>
            <person name="Sondergaard T.E."/>
            <person name="Sorensen J.L."/>
            <person name="Fitzpatrick D.A."/>
            <person name="Frisvad J.C."/>
            <person name="Nielsen K.L."/>
        </authorList>
    </citation>
    <scope>NUCLEOTIDE SEQUENCE</scope>
    <source>
        <strain evidence="3">IBT 16125</strain>
    </source>
</reference>
<proteinExistence type="predicted"/>
<evidence type="ECO:0000259" key="2">
    <source>
        <dbReference type="Pfam" id="PF17648"/>
    </source>
</evidence>
<evidence type="ECO:0000313" key="3">
    <source>
        <dbReference type="EMBL" id="KAJ5432096.1"/>
    </source>
</evidence>
<accession>A0AAD6BQZ8</accession>
<keyword evidence="1" id="KW-0472">Membrane</keyword>
<comment type="caution">
    <text evidence="3">The sequence shown here is derived from an EMBL/GenBank/DDBJ whole genome shotgun (WGS) entry which is preliminary data.</text>
</comment>
<dbReference type="InterPro" id="IPR040841">
    <property type="entry name" value="Luciferase_dom"/>
</dbReference>
<feature type="transmembrane region" description="Helical" evidence="1">
    <location>
        <begin position="24"/>
        <end position="44"/>
    </location>
</feature>